<accession>V2YRK2</accession>
<dbReference type="InterPro" id="IPR029069">
    <property type="entry name" value="HotDog_dom_sf"/>
</dbReference>
<dbReference type="KEGG" id="mrr:Moror_8279"/>
<dbReference type="HOGENOM" id="CLU_052827_0_0_1"/>
<gene>
    <name evidence="3" type="ORF">Moror_8279</name>
</gene>
<reference evidence="3 4" key="1">
    <citation type="journal article" date="2014" name="BMC Genomics">
        <title>Genome and secretome analysis of the hemibiotrophic fungal pathogen, Moniliophthora roreri, which causes frosty pod rot disease of cacao: mechanisms of the biotrophic and necrotrophic phases.</title>
        <authorList>
            <person name="Meinhardt L.W."/>
            <person name="Costa G.G.L."/>
            <person name="Thomazella D.P.T."/>
            <person name="Teixeira P.J.P.L."/>
            <person name="Carazzolle M.F."/>
            <person name="Schuster S.C."/>
            <person name="Carlson J.E."/>
            <person name="Guiltinan M.J."/>
            <person name="Mieczkowski P."/>
            <person name="Farmer A."/>
            <person name="Ramaraj T."/>
            <person name="Crozier J."/>
            <person name="Davis R.E."/>
            <person name="Shao J."/>
            <person name="Melnick R.L."/>
            <person name="Pereira G.A.G."/>
            <person name="Bailey B.A."/>
        </authorList>
    </citation>
    <scope>NUCLEOTIDE SEQUENCE [LARGE SCALE GENOMIC DNA]</scope>
    <source>
        <strain evidence="3 4">MCA 2997</strain>
    </source>
</reference>
<dbReference type="PANTHER" id="PTHR47260">
    <property type="entry name" value="UPF0644 PROTEIN PB2B4.06"/>
    <property type="match status" value="1"/>
</dbReference>
<dbReference type="Gene3D" id="3.10.129.10">
    <property type="entry name" value="Hotdog Thioesterase"/>
    <property type="match status" value="1"/>
</dbReference>
<evidence type="ECO:0000259" key="2">
    <source>
        <dbReference type="Pfam" id="PF03061"/>
    </source>
</evidence>
<dbReference type="OrthoDB" id="506431at2759"/>
<name>V2YRK2_MONRO</name>
<dbReference type="PANTHER" id="PTHR47260:SF1">
    <property type="entry name" value="UPF0644 PROTEIN PB2B4.06"/>
    <property type="match status" value="1"/>
</dbReference>
<dbReference type="InterPro" id="IPR052061">
    <property type="entry name" value="PTE-AB_protein"/>
</dbReference>
<keyword evidence="4" id="KW-1185">Reference proteome</keyword>
<dbReference type="Pfam" id="PF03061">
    <property type="entry name" value="4HBT"/>
    <property type="match status" value="1"/>
</dbReference>
<feature type="compositionally biased region" description="Basic and acidic residues" evidence="1">
    <location>
        <begin position="307"/>
        <end position="321"/>
    </location>
</feature>
<dbReference type="CDD" id="cd03443">
    <property type="entry name" value="PaaI_thioesterase"/>
    <property type="match status" value="1"/>
</dbReference>
<evidence type="ECO:0000256" key="1">
    <source>
        <dbReference type="SAM" id="MobiDB-lite"/>
    </source>
</evidence>
<dbReference type="AlphaFoldDB" id="V2YRK2"/>
<feature type="region of interest" description="Disordered" evidence="1">
    <location>
        <begin position="299"/>
        <end position="321"/>
    </location>
</feature>
<dbReference type="STRING" id="1381753.V2YRK2"/>
<dbReference type="EMBL" id="AWSO01000147">
    <property type="protein sequence ID" value="ESK94294.1"/>
    <property type="molecule type" value="Genomic_DNA"/>
</dbReference>
<sequence length="321" mass="35253">MSIRSGFLISVPIRTRYLTGRPARQITTSCPRLNTTTTTPPTPNHIRRNTFLAATLITAVSAYVIGSFFPPPPVSLLFPRPAPAPPSDVNSPECQTYLAELEKEMLSLPLLEQMRNAPDAREWYEVRPYKEFPEERRVNNLTAGALRGPGKLALPPVVRARWDEKESVIVLHVGRGLCGHDGIIHGGLLATLLDETLARTAINNLPERIGVTAKLTLNYRAPTKADQFIVIRTELVGAKGRKADVKGRVEDLNGTLLVEATATFIQPRYAKLLNKAAIRQVMGAPSEEHAPVHLADGENFKSLKTQDGTHTHLGDGEGKEK</sequence>
<evidence type="ECO:0000313" key="3">
    <source>
        <dbReference type="EMBL" id="ESK94294.1"/>
    </source>
</evidence>
<feature type="domain" description="Thioesterase" evidence="2">
    <location>
        <begin position="182"/>
        <end position="256"/>
    </location>
</feature>
<evidence type="ECO:0000313" key="4">
    <source>
        <dbReference type="Proteomes" id="UP000017559"/>
    </source>
</evidence>
<protein>
    <submittedName>
        <fullName evidence="3">Mitochondrial protein</fullName>
    </submittedName>
</protein>
<organism evidence="3 4">
    <name type="scientific">Moniliophthora roreri (strain MCA 2997)</name>
    <name type="common">Cocoa frosty pod rot fungus</name>
    <name type="synonym">Crinipellis roreri</name>
    <dbReference type="NCBI Taxonomy" id="1381753"/>
    <lineage>
        <taxon>Eukaryota</taxon>
        <taxon>Fungi</taxon>
        <taxon>Dikarya</taxon>
        <taxon>Basidiomycota</taxon>
        <taxon>Agaricomycotina</taxon>
        <taxon>Agaricomycetes</taxon>
        <taxon>Agaricomycetidae</taxon>
        <taxon>Agaricales</taxon>
        <taxon>Marasmiineae</taxon>
        <taxon>Marasmiaceae</taxon>
        <taxon>Moniliophthora</taxon>
    </lineage>
</organism>
<comment type="caution">
    <text evidence="3">The sequence shown here is derived from an EMBL/GenBank/DDBJ whole genome shotgun (WGS) entry which is preliminary data.</text>
</comment>
<dbReference type="SUPFAM" id="SSF54637">
    <property type="entry name" value="Thioesterase/thiol ester dehydrase-isomerase"/>
    <property type="match status" value="1"/>
</dbReference>
<dbReference type="Proteomes" id="UP000017559">
    <property type="component" value="Unassembled WGS sequence"/>
</dbReference>
<dbReference type="InterPro" id="IPR006683">
    <property type="entry name" value="Thioestr_dom"/>
</dbReference>
<proteinExistence type="predicted"/>